<evidence type="ECO:0000259" key="13">
    <source>
        <dbReference type="Pfam" id="PF17900"/>
    </source>
</evidence>
<dbReference type="SUPFAM" id="SSF63737">
    <property type="entry name" value="Leukotriene A4 hydrolase N-terminal domain"/>
    <property type="match status" value="1"/>
</dbReference>
<dbReference type="OrthoDB" id="10031169at2759"/>
<dbReference type="AlphaFoldDB" id="A0A9P8PJT4"/>
<dbReference type="Proteomes" id="UP000769528">
    <property type="component" value="Unassembled WGS sequence"/>
</dbReference>
<comment type="similarity">
    <text evidence="1 10">Belongs to the peptidase M1 family.</text>
</comment>
<evidence type="ECO:0000256" key="10">
    <source>
        <dbReference type="RuleBase" id="RU364040"/>
    </source>
</evidence>
<evidence type="ECO:0000259" key="11">
    <source>
        <dbReference type="Pfam" id="PF01433"/>
    </source>
</evidence>
<dbReference type="InterPro" id="IPR024571">
    <property type="entry name" value="ERAP1-like_C_dom"/>
</dbReference>
<evidence type="ECO:0000256" key="1">
    <source>
        <dbReference type="ARBA" id="ARBA00010136"/>
    </source>
</evidence>
<evidence type="ECO:0000313" key="15">
    <source>
        <dbReference type="Proteomes" id="UP000769528"/>
    </source>
</evidence>
<dbReference type="Gene3D" id="2.60.40.1910">
    <property type="match status" value="1"/>
</dbReference>
<dbReference type="GO" id="GO:0043171">
    <property type="term" value="P:peptide catabolic process"/>
    <property type="evidence" value="ECO:0007669"/>
    <property type="project" value="TreeGrafter"/>
</dbReference>
<dbReference type="InterPro" id="IPR045357">
    <property type="entry name" value="Aminopeptidase_N-like_N"/>
</dbReference>
<sequence>MSLLSLNSHIPIHYDLDLKINHTTHNFNGVVSINLELASNLNDQSSDETKYTFKLNSSELIITSAIFITNKEQKAIVKYDRDNEIISLSVADQEDSKSLYSKESLTLVISYIGKINQIKTFTDFTKGLFKTNYLDTQSNTSSNYILATHSQLSFARCIYPCIDEPSTKPTFKLSITSTSTKFKILSCTPIESNEIKEDKLTVKFIKTPPMTTSIFGFVMGDLEFIESNIKLLNNRIIPLRFFTPIGSIKYATYSFDIASKVLPFLESQLQVQYPLDKLDIVSLPFLSDGAMENFGLITIQSNHILVESLTNRTQIQSIRQLITHELIHHWFGNFLSFNNWNDLWFNESFATWFSYYILYKLEIDVLDQYIWENEISSLESILEKHSNPGITPISINLSSSLMKKTQDAFQIDSYEKGLQFLKMISNLIEDKQFNYDLSQNFVPFLTQYLKENQFGNVKSISLWEFIDKHSSWDVLKFASNWIETPGFPILKVGLKSSSLSSSSSNPVLQLSQERYSESDSNLLFHIPLLIKSTDGSISNKVIMTDKQLELEFPSNFVKFNANSIGIYRVQYQSLEIFDRILLNYDQLTIFDKLNLINDLVEFIGHDQYHNDSQLLFLIKLSDLILKETDNYELLTTILPILEKFQPLIQFNQPNIYLKYNKWLLTHVKTIFQSIKNWDQLSSKSETELNLINVIFTIGYKESEINDKCTKLFKIILQGGSTIKAIPHQILSSILLNVSNSCNIVTWKKILELIKSSSSMGISNHIIGDIQHLQLAAIKSIGYTENPELIKRVYNFILNNFDMNLVELSAIGLISNIELNLNSIIKFLNLNFNNLYKKSIMKNSSLNEIYSKNLKGLIILIFNGLYLIDPVKIDEIISQNNNNKLLIECFEEIKLFNQSNLKIINSFNQDVLEKYLK</sequence>
<dbReference type="InterPro" id="IPR050344">
    <property type="entry name" value="Peptidase_M1_aminopeptidases"/>
</dbReference>
<dbReference type="Pfam" id="PF11838">
    <property type="entry name" value="ERAP1_C"/>
    <property type="match status" value="1"/>
</dbReference>
<dbReference type="CDD" id="cd09601">
    <property type="entry name" value="M1_APN-Q_like"/>
    <property type="match status" value="1"/>
</dbReference>
<dbReference type="Gene3D" id="2.60.40.1730">
    <property type="entry name" value="tricorn interacting facor f3 domain"/>
    <property type="match status" value="1"/>
</dbReference>
<protein>
    <recommendedName>
        <fullName evidence="10">Aminopeptidase</fullName>
        <ecNumber evidence="10">3.4.11.-</ecNumber>
    </recommendedName>
</protein>
<dbReference type="InterPro" id="IPR014782">
    <property type="entry name" value="Peptidase_M1_dom"/>
</dbReference>
<evidence type="ECO:0000256" key="9">
    <source>
        <dbReference type="PIRSR" id="PIRSR634016-4"/>
    </source>
</evidence>
<dbReference type="GO" id="GO:0042277">
    <property type="term" value="F:peptide binding"/>
    <property type="evidence" value="ECO:0007669"/>
    <property type="project" value="TreeGrafter"/>
</dbReference>
<dbReference type="GO" id="GO:0070006">
    <property type="term" value="F:metalloaminopeptidase activity"/>
    <property type="evidence" value="ECO:0007669"/>
    <property type="project" value="TreeGrafter"/>
</dbReference>
<evidence type="ECO:0000256" key="6">
    <source>
        <dbReference type="ARBA" id="ARBA00023049"/>
    </source>
</evidence>
<keyword evidence="6 10" id="KW-0482">Metalloprotease</keyword>
<gene>
    <name evidence="14" type="ORF">WICMUC_004002</name>
</gene>
<evidence type="ECO:0000256" key="2">
    <source>
        <dbReference type="ARBA" id="ARBA00022670"/>
    </source>
</evidence>
<accession>A0A9P8PJT4</accession>
<feature type="binding site" evidence="8">
    <location>
        <position position="328"/>
    </location>
    <ligand>
        <name>Zn(2+)</name>
        <dbReference type="ChEBI" id="CHEBI:29105"/>
        <note>catalytic</note>
    </ligand>
</feature>
<comment type="cofactor">
    <cofactor evidence="8 10">
        <name>Zn(2+)</name>
        <dbReference type="ChEBI" id="CHEBI:29105"/>
    </cofactor>
    <text evidence="8 10">Binds 1 zinc ion per subunit.</text>
</comment>
<keyword evidence="15" id="KW-1185">Reference proteome</keyword>
<dbReference type="Gene3D" id="1.10.390.10">
    <property type="entry name" value="Neutral Protease Domain 2"/>
    <property type="match status" value="1"/>
</dbReference>
<keyword evidence="3 8" id="KW-0479">Metal-binding</keyword>
<dbReference type="GO" id="GO:0006508">
    <property type="term" value="P:proteolysis"/>
    <property type="evidence" value="ECO:0007669"/>
    <property type="project" value="UniProtKB-KW"/>
</dbReference>
<dbReference type="Pfam" id="PF17900">
    <property type="entry name" value="Peptidase_M1_N"/>
    <property type="match status" value="1"/>
</dbReference>
<evidence type="ECO:0000256" key="7">
    <source>
        <dbReference type="PIRSR" id="PIRSR634016-1"/>
    </source>
</evidence>
<feature type="domain" description="Aminopeptidase N-like N-terminal" evidence="13">
    <location>
        <begin position="11"/>
        <end position="213"/>
    </location>
</feature>
<dbReference type="InterPro" id="IPR001930">
    <property type="entry name" value="Peptidase_M1"/>
</dbReference>
<dbReference type="SUPFAM" id="SSF55486">
    <property type="entry name" value="Metalloproteases ('zincins'), catalytic domain"/>
    <property type="match status" value="1"/>
</dbReference>
<dbReference type="GO" id="GO:0005737">
    <property type="term" value="C:cytoplasm"/>
    <property type="evidence" value="ECO:0007669"/>
    <property type="project" value="TreeGrafter"/>
</dbReference>
<keyword evidence="4 10" id="KW-0378">Hydrolase</keyword>
<reference evidence="14" key="2">
    <citation type="submission" date="2021-01" db="EMBL/GenBank/DDBJ databases">
        <authorList>
            <person name="Schikora-Tamarit M.A."/>
        </authorList>
    </citation>
    <scope>NUCLEOTIDE SEQUENCE</scope>
    <source>
        <strain evidence="14">CBS6341</strain>
    </source>
</reference>
<reference evidence="14" key="1">
    <citation type="journal article" date="2021" name="Open Biol.">
        <title>Shared evolutionary footprints suggest mitochondrial oxidative damage underlies multiple complex I losses in fungi.</title>
        <authorList>
            <person name="Schikora-Tamarit M.A."/>
            <person name="Marcet-Houben M."/>
            <person name="Nosek J."/>
            <person name="Gabaldon T."/>
        </authorList>
    </citation>
    <scope>NUCLEOTIDE SEQUENCE</scope>
    <source>
        <strain evidence="14">CBS6341</strain>
    </source>
</reference>
<keyword evidence="2 10" id="KW-0645">Protease</keyword>
<dbReference type="InterPro" id="IPR034016">
    <property type="entry name" value="M1_APN-typ"/>
</dbReference>
<dbReference type="GO" id="GO:0008270">
    <property type="term" value="F:zinc ion binding"/>
    <property type="evidence" value="ECO:0007669"/>
    <property type="project" value="UniProtKB-UniRule"/>
</dbReference>
<organism evidence="14 15">
    <name type="scientific">Wickerhamomyces mucosus</name>
    <dbReference type="NCBI Taxonomy" id="1378264"/>
    <lineage>
        <taxon>Eukaryota</taxon>
        <taxon>Fungi</taxon>
        <taxon>Dikarya</taxon>
        <taxon>Ascomycota</taxon>
        <taxon>Saccharomycotina</taxon>
        <taxon>Saccharomycetes</taxon>
        <taxon>Phaffomycetales</taxon>
        <taxon>Wickerhamomycetaceae</taxon>
        <taxon>Wickerhamomyces</taxon>
    </lineage>
</organism>
<evidence type="ECO:0000256" key="5">
    <source>
        <dbReference type="ARBA" id="ARBA00022833"/>
    </source>
</evidence>
<dbReference type="Pfam" id="PF01433">
    <property type="entry name" value="Peptidase_M1"/>
    <property type="match status" value="1"/>
</dbReference>
<dbReference type="EMBL" id="JAEUBF010001103">
    <property type="protein sequence ID" value="KAH3672915.1"/>
    <property type="molecule type" value="Genomic_DNA"/>
</dbReference>
<dbReference type="PANTHER" id="PTHR11533:SF299">
    <property type="entry name" value="AMINOPEPTIDASE"/>
    <property type="match status" value="1"/>
</dbReference>
<keyword evidence="10" id="KW-0031">Aminopeptidase</keyword>
<name>A0A9P8PJT4_9ASCO</name>
<evidence type="ECO:0000256" key="8">
    <source>
        <dbReference type="PIRSR" id="PIRSR634016-3"/>
    </source>
</evidence>
<feature type="domain" description="ERAP1-like C-terminal" evidence="12">
    <location>
        <begin position="556"/>
        <end position="848"/>
    </location>
</feature>
<evidence type="ECO:0000259" key="12">
    <source>
        <dbReference type="Pfam" id="PF11838"/>
    </source>
</evidence>
<dbReference type="InterPro" id="IPR042097">
    <property type="entry name" value="Aminopeptidase_N-like_N_sf"/>
</dbReference>
<proteinExistence type="inferred from homology"/>
<dbReference type="PRINTS" id="PR00756">
    <property type="entry name" value="ALADIPTASE"/>
</dbReference>
<feature type="binding site" evidence="8">
    <location>
        <position position="324"/>
    </location>
    <ligand>
        <name>Zn(2+)</name>
        <dbReference type="ChEBI" id="CHEBI:29105"/>
        <note>catalytic</note>
    </ligand>
</feature>
<comment type="caution">
    <text evidence="14">The sequence shown here is derived from an EMBL/GenBank/DDBJ whole genome shotgun (WGS) entry which is preliminary data.</text>
</comment>
<feature type="domain" description="Peptidase M1 membrane alanine aminopeptidase" evidence="11">
    <location>
        <begin position="253"/>
        <end position="481"/>
    </location>
</feature>
<evidence type="ECO:0000313" key="14">
    <source>
        <dbReference type="EMBL" id="KAH3672915.1"/>
    </source>
</evidence>
<evidence type="ECO:0000256" key="4">
    <source>
        <dbReference type="ARBA" id="ARBA00022801"/>
    </source>
</evidence>
<dbReference type="PANTHER" id="PTHR11533">
    <property type="entry name" value="PROTEASE M1 ZINC METALLOPROTEASE"/>
    <property type="match status" value="1"/>
</dbReference>
<feature type="binding site" evidence="8">
    <location>
        <position position="347"/>
    </location>
    <ligand>
        <name>Zn(2+)</name>
        <dbReference type="ChEBI" id="CHEBI:29105"/>
        <note>catalytic</note>
    </ligand>
</feature>
<dbReference type="InterPro" id="IPR027268">
    <property type="entry name" value="Peptidase_M4/M1_CTD_sf"/>
</dbReference>
<dbReference type="GO" id="GO:0016020">
    <property type="term" value="C:membrane"/>
    <property type="evidence" value="ECO:0007669"/>
    <property type="project" value="TreeGrafter"/>
</dbReference>
<keyword evidence="5 8" id="KW-0862">Zinc</keyword>
<dbReference type="EC" id="3.4.11.-" evidence="10"/>
<feature type="active site" description="Proton acceptor" evidence="7">
    <location>
        <position position="325"/>
    </location>
</feature>
<evidence type="ECO:0000256" key="3">
    <source>
        <dbReference type="ARBA" id="ARBA00022723"/>
    </source>
</evidence>
<feature type="site" description="Transition state stabilizer" evidence="9">
    <location>
        <position position="414"/>
    </location>
</feature>